<evidence type="ECO:0000313" key="2">
    <source>
        <dbReference type="Proteomes" id="UP000887458"/>
    </source>
</evidence>
<keyword evidence="2" id="KW-1185">Reference proteome</keyword>
<dbReference type="EMBL" id="NJHN03000036">
    <property type="protein sequence ID" value="KAH9422549.1"/>
    <property type="molecule type" value="Genomic_DNA"/>
</dbReference>
<protein>
    <submittedName>
        <fullName evidence="1">Uncharacterized protein</fullName>
    </submittedName>
</protein>
<reference evidence="1 2" key="2">
    <citation type="journal article" date="2022" name="Mol. Biol. Evol.">
        <title>Comparative Genomics Reveals Insights into the Divergent Evolution of Astigmatic Mites and Household Pest Adaptations.</title>
        <authorList>
            <person name="Xiong Q."/>
            <person name="Wan A.T."/>
            <person name="Liu X."/>
            <person name="Fung C.S."/>
            <person name="Xiao X."/>
            <person name="Malainual N."/>
            <person name="Hou J."/>
            <person name="Wang L."/>
            <person name="Wang M."/>
            <person name="Yang K.Y."/>
            <person name="Cui Y."/>
            <person name="Leung E.L."/>
            <person name="Nong W."/>
            <person name="Shin S.K."/>
            <person name="Au S.W."/>
            <person name="Jeong K.Y."/>
            <person name="Chew F.T."/>
            <person name="Hui J.H."/>
            <person name="Leung T.F."/>
            <person name="Tungtrongchitr A."/>
            <person name="Zhong N."/>
            <person name="Liu Z."/>
            <person name="Tsui S.K."/>
        </authorList>
    </citation>
    <scope>NUCLEOTIDE SEQUENCE [LARGE SCALE GENOMIC DNA]</scope>
    <source>
        <strain evidence="1">Derp</strain>
    </source>
</reference>
<gene>
    <name evidence="1" type="ORF">DERP_003225</name>
</gene>
<comment type="caution">
    <text evidence="1">The sequence shown here is derived from an EMBL/GenBank/DDBJ whole genome shotgun (WGS) entry which is preliminary data.</text>
</comment>
<name>A0ABQ8JJ03_DERPT</name>
<evidence type="ECO:0000313" key="1">
    <source>
        <dbReference type="EMBL" id="KAH9422549.1"/>
    </source>
</evidence>
<reference evidence="1 2" key="1">
    <citation type="journal article" date="2018" name="J. Allergy Clin. Immunol.">
        <title>High-quality assembly of Dermatophagoides pteronyssinus genome and transcriptome reveals a wide range of novel allergens.</title>
        <authorList>
            <person name="Liu X.Y."/>
            <person name="Yang K.Y."/>
            <person name="Wang M.Q."/>
            <person name="Kwok J.S."/>
            <person name="Zeng X."/>
            <person name="Yang Z."/>
            <person name="Xiao X.J."/>
            <person name="Lau C.P."/>
            <person name="Li Y."/>
            <person name="Huang Z.M."/>
            <person name="Ba J.G."/>
            <person name="Yim A.K."/>
            <person name="Ouyang C.Y."/>
            <person name="Ngai S.M."/>
            <person name="Chan T.F."/>
            <person name="Leung E.L."/>
            <person name="Liu L."/>
            <person name="Liu Z.G."/>
            <person name="Tsui S.K."/>
        </authorList>
    </citation>
    <scope>NUCLEOTIDE SEQUENCE [LARGE SCALE GENOMIC DNA]</scope>
    <source>
        <strain evidence="1">Derp</strain>
    </source>
</reference>
<sequence length="85" mass="10072">MTMKHDELITMNMLDANIPVNGIEKYDPIIVHPMNDKQIFLNDQILLQMYKVIEKFRPILLHYQLDSLFDSMIILIIDVMIKINI</sequence>
<proteinExistence type="predicted"/>
<dbReference type="Proteomes" id="UP000887458">
    <property type="component" value="Unassembled WGS sequence"/>
</dbReference>
<organism evidence="1 2">
    <name type="scientific">Dermatophagoides pteronyssinus</name>
    <name type="common">European house dust mite</name>
    <dbReference type="NCBI Taxonomy" id="6956"/>
    <lineage>
        <taxon>Eukaryota</taxon>
        <taxon>Metazoa</taxon>
        <taxon>Ecdysozoa</taxon>
        <taxon>Arthropoda</taxon>
        <taxon>Chelicerata</taxon>
        <taxon>Arachnida</taxon>
        <taxon>Acari</taxon>
        <taxon>Acariformes</taxon>
        <taxon>Sarcoptiformes</taxon>
        <taxon>Astigmata</taxon>
        <taxon>Psoroptidia</taxon>
        <taxon>Analgoidea</taxon>
        <taxon>Pyroglyphidae</taxon>
        <taxon>Dermatophagoidinae</taxon>
        <taxon>Dermatophagoides</taxon>
    </lineage>
</organism>
<accession>A0ABQ8JJ03</accession>